<protein>
    <submittedName>
        <fullName evidence="1">Uncharacterized protein</fullName>
    </submittedName>
</protein>
<proteinExistence type="predicted"/>
<dbReference type="AlphaFoldDB" id="A0A9P6KXW9"/>
<reference evidence="1 2" key="1">
    <citation type="journal article" date="2020" name="Genome Biol. Evol.">
        <title>Comparative genomics of strictly vertically transmitted, feminizing microsporidia endosymbionts of amphipod crustaceans.</title>
        <authorList>
            <person name="Cormier A."/>
            <person name="Chebbi M.A."/>
            <person name="Giraud I."/>
            <person name="Wattier R."/>
            <person name="Teixeira M."/>
            <person name="Gilbert C."/>
            <person name="Rigaud T."/>
            <person name="Cordaux R."/>
        </authorList>
    </citation>
    <scope>NUCLEOTIDE SEQUENCE [LARGE SCALE GENOMIC DNA]</scope>
    <source>
        <strain evidence="1 2">Ou3-Ou53</strain>
    </source>
</reference>
<name>A0A9P6KXW9_9MICR</name>
<dbReference type="EMBL" id="SBJO01000348">
    <property type="protein sequence ID" value="KAF9761395.1"/>
    <property type="molecule type" value="Genomic_DNA"/>
</dbReference>
<accession>A0A9P6KXW9</accession>
<evidence type="ECO:0000313" key="2">
    <source>
        <dbReference type="Proteomes" id="UP000740883"/>
    </source>
</evidence>
<organism evidence="1 2">
    <name type="scientific">Nosema granulosis</name>
    <dbReference type="NCBI Taxonomy" id="83296"/>
    <lineage>
        <taxon>Eukaryota</taxon>
        <taxon>Fungi</taxon>
        <taxon>Fungi incertae sedis</taxon>
        <taxon>Microsporidia</taxon>
        <taxon>Nosematidae</taxon>
        <taxon>Nosema</taxon>
    </lineage>
</organism>
<comment type="caution">
    <text evidence="1">The sequence shown here is derived from an EMBL/GenBank/DDBJ whole genome shotgun (WGS) entry which is preliminary data.</text>
</comment>
<dbReference type="Proteomes" id="UP000740883">
    <property type="component" value="Unassembled WGS sequence"/>
</dbReference>
<sequence>MLYDQKINIKFFIFNTLMVSVVANKIEYDNIVLFLEGKDKKKSLKKKASKFILIEGVLYLHDKENLHKRVFHGEKIDLIKFETKRFHDEHHYGRNQFEVKYND</sequence>
<gene>
    <name evidence="1" type="ORF">NGRA_2681</name>
</gene>
<keyword evidence="2" id="KW-1185">Reference proteome</keyword>
<evidence type="ECO:0000313" key="1">
    <source>
        <dbReference type="EMBL" id="KAF9761395.1"/>
    </source>
</evidence>